<evidence type="ECO:0000313" key="3">
    <source>
        <dbReference type="Proteomes" id="UP000204391"/>
    </source>
</evidence>
<dbReference type="InterPro" id="IPR025571">
    <property type="entry name" value="YqfQ"/>
</dbReference>
<dbReference type="Pfam" id="PF14181">
    <property type="entry name" value="YqfQ"/>
    <property type="match status" value="1"/>
</dbReference>
<feature type="region of interest" description="Disordered" evidence="1">
    <location>
        <begin position="93"/>
        <end position="138"/>
    </location>
</feature>
<dbReference type="RefSeq" id="WP_089532412.1">
    <property type="nucleotide sequence ID" value="NZ_CP022437.1"/>
</dbReference>
<organism evidence="2 3">
    <name type="scientific">Virgibacillus necropolis</name>
    <dbReference type="NCBI Taxonomy" id="163877"/>
    <lineage>
        <taxon>Bacteria</taxon>
        <taxon>Bacillati</taxon>
        <taxon>Bacillota</taxon>
        <taxon>Bacilli</taxon>
        <taxon>Bacillales</taxon>
        <taxon>Bacillaceae</taxon>
        <taxon>Virgibacillus</taxon>
    </lineage>
</organism>
<evidence type="ECO:0000313" key="2">
    <source>
        <dbReference type="EMBL" id="ASN05563.1"/>
    </source>
</evidence>
<evidence type="ECO:0000256" key="1">
    <source>
        <dbReference type="SAM" id="MobiDB-lite"/>
    </source>
</evidence>
<dbReference type="KEGG" id="vne:CFK40_11355"/>
<reference evidence="2 3" key="1">
    <citation type="journal article" date="2003" name="Int. J. Syst. Evol. Microbiol.">
        <title>Virgibacillus carmonensis sp. nov., Virgibacillus necropolis sp. nov. and Virgibacillus picturae sp. nov., three novel species isolated from deteriorated mural paintings, transfer of the species of the genus salibacillus to Virgibacillus, as Virgibacillus marismortui comb. nov. and Virgibacillus salexigens comb. nov., and emended description of the genus Virgibacillus.</title>
        <authorList>
            <person name="Heyrman J."/>
            <person name="Logan N.A."/>
            <person name="Busse H.J."/>
            <person name="Balcaen A."/>
            <person name="Lebbe L."/>
            <person name="Rodriguez-Diaz M."/>
            <person name="Swings J."/>
            <person name="De Vos P."/>
        </authorList>
    </citation>
    <scope>NUCLEOTIDE SEQUENCE [LARGE SCALE GENOMIC DNA]</scope>
    <source>
        <strain evidence="2 3">LMG 19488</strain>
    </source>
</reference>
<dbReference type="OrthoDB" id="2860117at2"/>
<dbReference type="AlphaFoldDB" id="A0A221MD26"/>
<keyword evidence="3" id="KW-1185">Reference proteome</keyword>
<accession>A0A221MD26</accession>
<dbReference type="EMBL" id="CP022437">
    <property type="protein sequence ID" value="ASN05563.1"/>
    <property type="molecule type" value="Genomic_DNA"/>
</dbReference>
<feature type="region of interest" description="Disordered" evidence="1">
    <location>
        <begin position="1"/>
        <end position="32"/>
    </location>
</feature>
<evidence type="ECO:0008006" key="4">
    <source>
        <dbReference type="Google" id="ProtNLM"/>
    </source>
</evidence>
<proteinExistence type="predicted"/>
<name>A0A221MD26_9BACI</name>
<dbReference type="Proteomes" id="UP000204391">
    <property type="component" value="Chromosome"/>
</dbReference>
<gene>
    <name evidence="2" type="ORF">CFK40_11355</name>
</gene>
<protein>
    <recommendedName>
        <fullName evidence="4">YqfQ-like protein</fullName>
    </recommendedName>
</protein>
<sequence>MFPMNNRPQVPERQFNDPFSIRPNRVNRYPVPKSTTSIPASIASYLNPSSGGGLTKTLSNVQQVMNMVESAAPMIKEYGPMVKNLPMMLKMMKALKESDETGTESNTSTKEIPSPSEEPVQETIREDRTRQSKPKLFI</sequence>